<comment type="caution">
    <text evidence="3">The sequence shown here is derived from an EMBL/GenBank/DDBJ whole genome shotgun (WGS) entry which is preliminary data.</text>
</comment>
<evidence type="ECO:0000313" key="3">
    <source>
        <dbReference type="EMBL" id="MBC6681444.1"/>
    </source>
</evidence>
<dbReference type="EMBL" id="JACRYT010000058">
    <property type="protein sequence ID" value="MBC6681444.1"/>
    <property type="molecule type" value="Genomic_DNA"/>
</dbReference>
<dbReference type="InterPro" id="IPR024432">
    <property type="entry name" value="Put_RecE_PDDEXK-like_dom"/>
</dbReference>
<evidence type="ECO:0000256" key="1">
    <source>
        <dbReference type="ARBA" id="ARBA00022801"/>
    </source>
</evidence>
<protein>
    <submittedName>
        <fullName evidence="3">PD-(D/E)XK nuclease-like domain-containing protein</fullName>
    </submittedName>
</protein>
<gene>
    <name evidence="3" type="ORF">H9L42_16690</name>
</gene>
<dbReference type="Proteomes" id="UP000602647">
    <property type="component" value="Unassembled WGS sequence"/>
</dbReference>
<dbReference type="Gene3D" id="3.90.320.10">
    <property type="match status" value="1"/>
</dbReference>
<evidence type="ECO:0000313" key="4">
    <source>
        <dbReference type="Proteomes" id="UP000602647"/>
    </source>
</evidence>
<accession>A0A923NMT0</accession>
<organism evidence="3 4">
    <name type="scientific">Zhenpiania hominis</name>
    <dbReference type="NCBI Taxonomy" id="2763644"/>
    <lineage>
        <taxon>Bacteria</taxon>
        <taxon>Bacillati</taxon>
        <taxon>Bacillota</taxon>
        <taxon>Clostridia</taxon>
        <taxon>Peptostreptococcales</taxon>
        <taxon>Anaerovoracaceae</taxon>
        <taxon>Zhenpiania</taxon>
    </lineage>
</organism>
<keyword evidence="1" id="KW-0378">Hydrolase</keyword>
<dbReference type="GO" id="GO:0016787">
    <property type="term" value="F:hydrolase activity"/>
    <property type="evidence" value="ECO:0007669"/>
    <property type="project" value="UniProtKB-KW"/>
</dbReference>
<reference evidence="3" key="1">
    <citation type="submission" date="2020-08" db="EMBL/GenBank/DDBJ databases">
        <title>Genome public.</title>
        <authorList>
            <person name="Liu C."/>
            <person name="Sun Q."/>
        </authorList>
    </citation>
    <scope>NUCLEOTIDE SEQUENCE</scope>
    <source>
        <strain evidence="3">BX12</strain>
    </source>
</reference>
<proteinExistence type="predicted"/>
<keyword evidence="4" id="KW-1185">Reference proteome</keyword>
<dbReference type="AlphaFoldDB" id="A0A923NMT0"/>
<feature type="domain" description="Putative exodeoxyribonuclease 8 PDDEXK-like" evidence="2">
    <location>
        <begin position="43"/>
        <end position="262"/>
    </location>
</feature>
<dbReference type="Pfam" id="PF12684">
    <property type="entry name" value="DUF3799"/>
    <property type="match status" value="1"/>
</dbReference>
<sequence>MQRQRAAVCGNQNDKRQRTGSEVSVMLTAETYFDRENQMKYFSASQFKTFGQCEAAAMAEIRGEYEREKTVSLLVGSYVDAHFEGTLDLFRAQNPEIFTKQGELRANFKQAEEIIQRLERDPLFMEYMSGHPQVILEGELFGYQWKIKMDSYHPGEKIVDLKVMKDFAPIWVEGEGKIPFVEAWGYDLQAAVYQAIEGNGLPFYIAGATKEKVPDLGIFEIPQYSMDTALKLIEAKIDRYADIKAGLEPARRCEHCDYCKQTKVLTGPVSYLEGYDA</sequence>
<name>A0A923NMT0_9FIRM</name>
<dbReference type="InterPro" id="IPR011604">
    <property type="entry name" value="PDDEXK-like_dom_sf"/>
</dbReference>
<evidence type="ECO:0000259" key="2">
    <source>
        <dbReference type="Pfam" id="PF12684"/>
    </source>
</evidence>